<evidence type="ECO:0000256" key="13">
    <source>
        <dbReference type="ARBA" id="ARBA00047833"/>
    </source>
</evidence>
<feature type="domain" description="Mur ligase N-terminal catalytic" evidence="15">
    <location>
        <begin position="4"/>
        <end position="103"/>
    </location>
</feature>
<organism evidence="18 19">
    <name type="scientific">Leuconostoc mesenteroides</name>
    <dbReference type="NCBI Taxonomy" id="1245"/>
    <lineage>
        <taxon>Bacteria</taxon>
        <taxon>Bacillati</taxon>
        <taxon>Bacillota</taxon>
        <taxon>Bacilli</taxon>
        <taxon>Lactobacillales</taxon>
        <taxon>Lactobacillaceae</taxon>
        <taxon>Leuconostoc</taxon>
    </lineage>
</organism>
<dbReference type="GO" id="GO:0005524">
    <property type="term" value="F:ATP binding"/>
    <property type="evidence" value="ECO:0007669"/>
    <property type="project" value="UniProtKB-UniRule"/>
</dbReference>
<dbReference type="OrthoDB" id="9804126at2"/>
<keyword evidence="6 14" id="KW-0132">Cell division</keyword>
<evidence type="ECO:0000256" key="6">
    <source>
        <dbReference type="ARBA" id="ARBA00022618"/>
    </source>
</evidence>
<reference evidence="18 19" key="1">
    <citation type="submission" date="2019-10" db="EMBL/GenBank/DDBJ databases">
        <title>WGS of Leuconostoc mesenteroides.</title>
        <authorList>
            <person name="Melo Bolivar J."/>
            <person name="Marino-Ramirez L."/>
            <person name="Villamil Diaz L.M."/>
        </authorList>
    </citation>
    <scope>NUCLEOTIDE SEQUENCE [LARGE SCALE GENOMIC DNA]</scope>
    <source>
        <strain evidence="18 19">M11</strain>
    </source>
</reference>
<dbReference type="Pfam" id="PF01225">
    <property type="entry name" value="Mur_ligase"/>
    <property type="match status" value="1"/>
</dbReference>
<dbReference type="InterPro" id="IPR013221">
    <property type="entry name" value="Mur_ligase_cen"/>
</dbReference>
<dbReference type="GO" id="GO:0009252">
    <property type="term" value="P:peptidoglycan biosynthetic process"/>
    <property type="evidence" value="ECO:0007669"/>
    <property type="project" value="UniProtKB-UniRule"/>
</dbReference>
<comment type="similarity">
    <text evidence="14">Belongs to the MurCDEF family.</text>
</comment>
<dbReference type="PANTHER" id="PTHR43445">
    <property type="entry name" value="UDP-N-ACETYLMURAMATE--L-ALANINE LIGASE-RELATED"/>
    <property type="match status" value="1"/>
</dbReference>
<proteinExistence type="inferred from homology"/>
<dbReference type="GO" id="GO:0008763">
    <property type="term" value="F:UDP-N-acetylmuramate-L-alanine ligase activity"/>
    <property type="evidence" value="ECO:0007669"/>
    <property type="project" value="UniProtKB-UniRule"/>
</dbReference>
<feature type="binding site" evidence="14">
    <location>
        <begin position="111"/>
        <end position="117"/>
    </location>
    <ligand>
        <name>ATP</name>
        <dbReference type="ChEBI" id="CHEBI:30616"/>
    </ligand>
</feature>
<comment type="subcellular location">
    <subcellularLocation>
        <location evidence="1 14">Cytoplasm</location>
    </subcellularLocation>
</comment>
<keyword evidence="5 14" id="KW-0436">Ligase</keyword>
<dbReference type="OMA" id="DITYQLR"/>
<protein>
    <recommendedName>
        <fullName evidence="3 14">UDP-N-acetylmuramate--L-alanine ligase</fullName>
        <ecNumber evidence="3 14">6.3.2.8</ecNumber>
    </recommendedName>
    <alternativeName>
        <fullName evidence="14">UDP-N-acetylmuramoyl-L-alanine synthetase</fullName>
    </alternativeName>
</protein>
<dbReference type="NCBIfam" id="TIGR01082">
    <property type="entry name" value="murC"/>
    <property type="match status" value="1"/>
</dbReference>
<keyword evidence="10 14" id="KW-0573">Peptidoglycan synthesis</keyword>
<dbReference type="HAMAP" id="MF_00046">
    <property type="entry name" value="MurC"/>
    <property type="match status" value="1"/>
</dbReference>
<dbReference type="GO" id="GO:0005737">
    <property type="term" value="C:cytoplasm"/>
    <property type="evidence" value="ECO:0007669"/>
    <property type="project" value="UniProtKB-SubCell"/>
</dbReference>
<dbReference type="EMBL" id="WIPA01000001">
    <property type="protein sequence ID" value="MQR25912.1"/>
    <property type="molecule type" value="Genomic_DNA"/>
</dbReference>
<dbReference type="SMR" id="A0A222YCB8"/>
<dbReference type="PANTHER" id="PTHR43445:SF3">
    <property type="entry name" value="UDP-N-ACETYLMURAMATE--L-ALANINE LIGASE"/>
    <property type="match status" value="1"/>
</dbReference>
<keyword evidence="7 14" id="KW-0547">Nucleotide-binding</keyword>
<accession>A0A222YCB8</accession>
<dbReference type="GO" id="GO:0051301">
    <property type="term" value="P:cell division"/>
    <property type="evidence" value="ECO:0007669"/>
    <property type="project" value="UniProtKB-KW"/>
</dbReference>
<evidence type="ECO:0000313" key="19">
    <source>
        <dbReference type="Proteomes" id="UP000469952"/>
    </source>
</evidence>
<feature type="domain" description="Mur ligase C-terminal" evidence="16">
    <location>
        <begin position="301"/>
        <end position="395"/>
    </location>
</feature>
<keyword evidence="11 14" id="KW-0131">Cell cycle</keyword>
<evidence type="ECO:0000313" key="18">
    <source>
        <dbReference type="EMBL" id="MQR25912.1"/>
    </source>
</evidence>
<evidence type="ECO:0000256" key="9">
    <source>
        <dbReference type="ARBA" id="ARBA00022960"/>
    </source>
</evidence>
<gene>
    <name evidence="14" type="primary">murC</name>
    <name evidence="18" type="ORF">GFV13_01175</name>
</gene>
<evidence type="ECO:0000256" key="7">
    <source>
        <dbReference type="ARBA" id="ARBA00022741"/>
    </source>
</evidence>
<dbReference type="SUPFAM" id="SSF51984">
    <property type="entry name" value="MurCD N-terminal domain"/>
    <property type="match status" value="1"/>
</dbReference>
<keyword evidence="9 14" id="KW-0133">Cell shape</keyword>
<dbReference type="InterPro" id="IPR004101">
    <property type="entry name" value="Mur_ligase_C"/>
</dbReference>
<dbReference type="SUPFAM" id="SSF53244">
    <property type="entry name" value="MurD-like peptide ligases, peptide-binding domain"/>
    <property type="match status" value="1"/>
</dbReference>
<evidence type="ECO:0000256" key="14">
    <source>
        <dbReference type="HAMAP-Rule" id="MF_00046"/>
    </source>
</evidence>
<comment type="pathway">
    <text evidence="2 14">Cell wall biogenesis; peptidoglycan biosynthesis.</text>
</comment>
<dbReference type="Gene3D" id="3.40.1190.10">
    <property type="entry name" value="Mur-like, catalytic domain"/>
    <property type="match status" value="1"/>
</dbReference>
<dbReference type="Pfam" id="PF08245">
    <property type="entry name" value="Mur_ligase_M"/>
    <property type="match status" value="1"/>
</dbReference>
<keyword evidence="8 14" id="KW-0067">ATP-binding</keyword>
<evidence type="ECO:0000256" key="12">
    <source>
        <dbReference type="ARBA" id="ARBA00023316"/>
    </source>
</evidence>
<evidence type="ECO:0000259" key="16">
    <source>
        <dbReference type="Pfam" id="PF02875"/>
    </source>
</evidence>
<evidence type="ECO:0000259" key="17">
    <source>
        <dbReference type="Pfam" id="PF08245"/>
    </source>
</evidence>
<evidence type="ECO:0000259" key="15">
    <source>
        <dbReference type="Pfam" id="PF01225"/>
    </source>
</evidence>
<evidence type="ECO:0000256" key="3">
    <source>
        <dbReference type="ARBA" id="ARBA00012211"/>
    </source>
</evidence>
<dbReference type="GeneID" id="29576942"/>
<dbReference type="InterPro" id="IPR000713">
    <property type="entry name" value="Mur_ligase_N"/>
</dbReference>
<keyword evidence="12 14" id="KW-0961">Cell wall biogenesis/degradation</keyword>
<feature type="domain" description="Mur ligase central" evidence="17">
    <location>
        <begin position="109"/>
        <end position="278"/>
    </location>
</feature>
<dbReference type="InterPro" id="IPR005758">
    <property type="entry name" value="UDP-N-AcMur_Ala_ligase_MurC"/>
</dbReference>
<dbReference type="STRING" id="1245.ARA02_03415"/>
<dbReference type="Gene3D" id="3.90.190.20">
    <property type="entry name" value="Mur ligase, C-terminal domain"/>
    <property type="match status" value="1"/>
</dbReference>
<sequence>MSKKYYFIGIKGTGMGPLAQILHDQGNEVLGSDIDTYTYTQAPLEAAGIKILTFDARNIDANQDAIFVRGNAFNNDQIEVARALEIGVTMVSYPEAVQEQISQTTSIAVAGAHGKTSTTGLLAHVLKNIAPTSYLIGDGTGRGVPNSQFFVVEADEYRRHFKDYAPDYAILTNIDFDHPDYYTGIEDVTSAFADFANNVKKAIFAWGDDEHLRSLKPSADVYYYGVNPERDDFVATNIHKSTQGSHFDVVFRGKDLGEFAVPLFGQHGILNALAVIAVSYMEEVDLDLIRQYLLTYQGVKRRFSEKQIADITVIDDYAHHPTEITATLDAARQKYPNKKIIAIFQPHTFSRVIAYKDEFASSLEAADQVYLANIFGSAREQAGTITSKDLGSEISKFGGIIEENDMSLLMPYENAVMVFMGAGDIEKYEFAYEKLLGQLRTDLT</sequence>
<comment type="function">
    <text evidence="14">Cell wall formation.</text>
</comment>
<dbReference type="GO" id="GO:0071555">
    <property type="term" value="P:cell wall organization"/>
    <property type="evidence" value="ECO:0007669"/>
    <property type="project" value="UniProtKB-KW"/>
</dbReference>
<dbReference type="Gene3D" id="3.40.50.720">
    <property type="entry name" value="NAD(P)-binding Rossmann-like Domain"/>
    <property type="match status" value="1"/>
</dbReference>
<dbReference type="UniPathway" id="UPA00219"/>
<keyword evidence="4 14" id="KW-0963">Cytoplasm</keyword>
<dbReference type="InterPro" id="IPR050061">
    <property type="entry name" value="MurCDEF_pg_biosynth"/>
</dbReference>
<evidence type="ECO:0000256" key="4">
    <source>
        <dbReference type="ARBA" id="ARBA00022490"/>
    </source>
</evidence>
<comment type="catalytic activity">
    <reaction evidence="13 14">
        <text>UDP-N-acetyl-alpha-D-muramate + L-alanine + ATP = UDP-N-acetyl-alpha-D-muramoyl-L-alanine + ADP + phosphate + H(+)</text>
        <dbReference type="Rhea" id="RHEA:23372"/>
        <dbReference type="ChEBI" id="CHEBI:15378"/>
        <dbReference type="ChEBI" id="CHEBI:30616"/>
        <dbReference type="ChEBI" id="CHEBI:43474"/>
        <dbReference type="ChEBI" id="CHEBI:57972"/>
        <dbReference type="ChEBI" id="CHEBI:70757"/>
        <dbReference type="ChEBI" id="CHEBI:83898"/>
        <dbReference type="ChEBI" id="CHEBI:456216"/>
        <dbReference type="EC" id="6.3.2.8"/>
    </reaction>
</comment>
<dbReference type="AlphaFoldDB" id="A0A222YCB8"/>
<dbReference type="InterPro" id="IPR036615">
    <property type="entry name" value="Mur_ligase_C_dom_sf"/>
</dbReference>
<dbReference type="RefSeq" id="WP_004164289.1">
    <property type="nucleotide sequence ID" value="NZ_BBPK01000021.1"/>
</dbReference>
<dbReference type="SUPFAM" id="SSF53623">
    <property type="entry name" value="MurD-like peptide ligases, catalytic domain"/>
    <property type="match status" value="1"/>
</dbReference>
<dbReference type="GO" id="GO:0008360">
    <property type="term" value="P:regulation of cell shape"/>
    <property type="evidence" value="ECO:0007669"/>
    <property type="project" value="UniProtKB-KW"/>
</dbReference>
<dbReference type="Pfam" id="PF02875">
    <property type="entry name" value="Mur_ligase_C"/>
    <property type="match status" value="1"/>
</dbReference>
<evidence type="ECO:0000256" key="1">
    <source>
        <dbReference type="ARBA" id="ARBA00004496"/>
    </source>
</evidence>
<evidence type="ECO:0000256" key="2">
    <source>
        <dbReference type="ARBA" id="ARBA00004752"/>
    </source>
</evidence>
<dbReference type="EC" id="6.3.2.8" evidence="3 14"/>
<evidence type="ECO:0000256" key="8">
    <source>
        <dbReference type="ARBA" id="ARBA00022840"/>
    </source>
</evidence>
<comment type="caution">
    <text evidence="18">The sequence shown here is derived from an EMBL/GenBank/DDBJ whole genome shotgun (WGS) entry which is preliminary data.</text>
</comment>
<evidence type="ECO:0000256" key="10">
    <source>
        <dbReference type="ARBA" id="ARBA00022984"/>
    </source>
</evidence>
<evidence type="ECO:0000256" key="5">
    <source>
        <dbReference type="ARBA" id="ARBA00022598"/>
    </source>
</evidence>
<evidence type="ECO:0000256" key="11">
    <source>
        <dbReference type="ARBA" id="ARBA00023306"/>
    </source>
</evidence>
<dbReference type="Proteomes" id="UP000469952">
    <property type="component" value="Unassembled WGS sequence"/>
</dbReference>
<dbReference type="InterPro" id="IPR036565">
    <property type="entry name" value="Mur-like_cat_sf"/>
</dbReference>
<name>A0A222YCB8_LEUME</name>